<evidence type="ECO:0000256" key="4">
    <source>
        <dbReference type="ARBA" id="ARBA00023163"/>
    </source>
</evidence>
<evidence type="ECO:0000256" key="1">
    <source>
        <dbReference type="ARBA" id="ARBA00004123"/>
    </source>
</evidence>
<name>A0ABR4GUS7_9EURO</name>
<dbReference type="PANTHER" id="PTHR46910:SF37">
    <property type="entry name" value="ZN(II)2CYS6 TRANSCRIPTION FACTOR (EUROFUNG)"/>
    <property type="match status" value="1"/>
</dbReference>
<evidence type="ECO:0000256" key="2">
    <source>
        <dbReference type="ARBA" id="ARBA00023015"/>
    </source>
</evidence>
<keyword evidence="2" id="KW-0805">Transcription regulation</keyword>
<comment type="subcellular location">
    <subcellularLocation>
        <location evidence="1">Nucleus</location>
    </subcellularLocation>
</comment>
<dbReference type="InterPro" id="IPR007219">
    <property type="entry name" value="XnlR_reg_dom"/>
</dbReference>
<evidence type="ECO:0000256" key="3">
    <source>
        <dbReference type="ARBA" id="ARBA00023125"/>
    </source>
</evidence>
<evidence type="ECO:0000313" key="9">
    <source>
        <dbReference type="Proteomes" id="UP001610334"/>
    </source>
</evidence>
<accession>A0ABR4GUS7</accession>
<feature type="domain" description="Xylanolytic transcriptional activator regulatory" evidence="7">
    <location>
        <begin position="260"/>
        <end position="391"/>
    </location>
</feature>
<dbReference type="InterPro" id="IPR050987">
    <property type="entry name" value="AtrR-like"/>
</dbReference>
<dbReference type="CDD" id="cd12148">
    <property type="entry name" value="fungal_TF_MHR"/>
    <property type="match status" value="1"/>
</dbReference>
<dbReference type="Proteomes" id="UP001610334">
    <property type="component" value="Unassembled WGS sequence"/>
</dbReference>
<dbReference type="PANTHER" id="PTHR46910">
    <property type="entry name" value="TRANSCRIPTION FACTOR PDR1"/>
    <property type="match status" value="1"/>
</dbReference>
<keyword evidence="3" id="KW-0238">DNA-binding</keyword>
<evidence type="ECO:0000259" key="7">
    <source>
        <dbReference type="Pfam" id="PF04082"/>
    </source>
</evidence>
<evidence type="ECO:0000256" key="5">
    <source>
        <dbReference type="ARBA" id="ARBA00023242"/>
    </source>
</evidence>
<dbReference type="EMBL" id="JBFXLT010000162">
    <property type="protein sequence ID" value="KAL2802825.1"/>
    <property type="molecule type" value="Genomic_DNA"/>
</dbReference>
<gene>
    <name evidence="8" type="ORF">BJX63DRAFT_437509</name>
</gene>
<protein>
    <recommendedName>
        <fullName evidence="7">Xylanolytic transcriptional activator regulatory domain-containing protein</fullName>
    </recommendedName>
</protein>
<sequence length="666" mass="72912">MYLVECVYTEPTRRSRAPARQQRAVNDEILPPQTRVNQTTAPLTHFTNDPSASSCFTHGMVATPAQQTTCPFAPPGLDVTSMSMSANCFIERLCADGNIAQQRRPQPGKPGNAWSLSGNDTHVNGASKDVQFKSSSASYSSTADIFGPQQALAYYPHHMHCSNSATSADLSAVEASPGAEISYGIFEEGGIRVNNQTVYSASSTLALCLEECRASSTNIDGLDKQQFLFDGGQIDDSGAPGPIPRPHVELPDVGVAADGIHAYFENVHPIYPFFDSQSFLDNWPALYAESGVLDSSIYSALCLVVAIGLASDTSDQRVTDRQEIVMGLNRKTWSLLIDVVSTPLISSVHVLVLHVILHIQLGKESIAWIICGLANRMSQSLGLHNNQGPIIPTPAEELLSYSPYLGGTIFALDAFLSALKCKPTSLSDVLWATSQLSPGVQASSVNTMMTTVDDLFRWTVQLARVRTWYCESIQRPQTTNSQLASLLQVDIALAQWLEEVPLNMRPGQSLATLSPQPLYRFIAMLHLDYYFALCSIQWALTRFIKEKPEVLLAHSGIRMQSCEEICLSAARSFVDALNRIANTYEGSRLFSITFYSQCCVMVLGILYRAVVCHPQRITAKGDLESFRAGKIHLERHAHPSKLSPALQALFEDMLTSAEDVLARAQP</sequence>
<keyword evidence="9" id="KW-1185">Reference proteome</keyword>
<keyword evidence="4" id="KW-0804">Transcription</keyword>
<reference evidence="8 9" key="1">
    <citation type="submission" date="2024-07" db="EMBL/GenBank/DDBJ databases">
        <title>Section-level genome sequencing and comparative genomics of Aspergillus sections Usti and Cavernicolus.</title>
        <authorList>
            <consortium name="Lawrence Berkeley National Laboratory"/>
            <person name="Nybo J.L."/>
            <person name="Vesth T.C."/>
            <person name="Theobald S."/>
            <person name="Frisvad J.C."/>
            <person name="Larsen T.O."/>
            <person name="Kjaerboelling I."/>
            <person name="Rothschild-Mancinelli K."/>
            <person name="Lyhne E.K."/>
            <person name="Kogle M.E."/>
            <person name="Barry K."/>
            <person name="Clum A."/>
            <person name="Na H."/>
            <person name="Ledsgaard L."/>
            <person name="Lin J."/>
            <person name="Lipzen A."/>
            <person name="Kuo A."/>
            <person name="Riley R."/>
            <person name="Mondo S."/>
            <person name="Labutti K."/>
            <person name="Haridas S."/>
            <person name="Pangalinan J."/>
            <person name="Salamov A.A."/>
            <person name="Simmons B.A."/>
            <person name="Magnuson J.K."/>
            <person name="Chen J."/>
            <person name="Drula E."/>
            <person name="Henrissat B."/>
            <person name="Wiebenga A."/>
            <person name="Lubbers R.J."/>
            <person name="Gomes A.C."/>
            <person name="Makela M.R."/>
            <person name="Stajich J."/>
            <person name="Grigoriev I.V."/>
            <person name="Mortensen U.H."/>
            <person name="De Vries R.P."/>
            <person name="Baker S.E."/>
            <person name="Andersen M.R."/>
        </authorList>
    </citation>
    <scope>NUCLEOTIDE SEQUENCE [LARGE SCALE GENOMIC DNA]</scope>
    <source>
        <strain evidence="8 9">CBS 588.65</strain>
    </source>
</reference>
<organism evidence="8 9">
    <name type="scientific">Aspergillus granulosus</name>
    <dbReference type="NCBI Taxonomy" id="176169"/>
    <lineage>
        <taxon>Eukaryota</taxon>
        <taxon>Fungi</taxon>
        <taxon>Dikarya</taxon>
        <taxon>Ascomycota</taxon>
        <taxon>Pezizomycotina</taxon>
        <taxon>Eurotiomycetes</taxon>
        <taxon>Eurotiomycetidae</taxon>
        <taxon>Eurotiales</taxon>
        <taxon>Aspergillaceae</taxon>
        <taxon>Aspergillus</taxon>
        <taxon>Aspergillus subgen. Nidulantes</taxon>
    </lineage>
</organism>
<dbReference type="Pfam" id="PF04082">
    <property type="entry name" value="Fungal_trans"/>
    <property type="match status" value="1"/>
</dbReference>
<proteinExistence type="predicted"/>
<keyword evidence="5" id="KW-0539">Nucleus</keyword>
<evidence type="ECO:0000313" key="8">
    <source>
        <dbReference type="EMBL" id="KAL2802825.1"/>
    </source>
</evidence>
<feature type="region of interest" description="Disordered" evidence="6">
    <location>
        <begin position="101"/>
        <end position="120"/>
    </location>
</feature>
<comment type="caution">
    <text evidence="8">The sequence shown here is derived from an EMBL/GenBank/DDBJ whole genome shotgun (WGS) entry which is preliminary data.</text>
</comment>
<evidence type="ECO:0000256" key="6">
    <source>
        <dbReference type="SAM" id="MobiDB-lite"/>
    </source>
</evidence>